<keyword evidence="3" id="KW-0804">Transcription</keyword>
<dbReference type="GO" id="GO:0003700">
    <property type="term" value="F:DNA-binding transcription factor activity"/>
    <property type="evidence" value="ECO:0007669"/>
    <property type="project" value="InterPro"/>
</dbReference>
<dbReference type="Gene3D" id="1.10.10.10">
    <property type="entry name" value="Winged helix-like DNA-binding domain superfamily/Winged helix DNA-binding domain"/>
    <property type="match status" value="1"/>
</dbReference>
<dbReference type="EMBL" id="JAPRBD010000002">
    <property type="protein sequence ID" value="MCZ0688883.1"/>
    <property type="molecule type" value="Genomic_DNA"/>
</dbReference>
<proteinExistence type="predicted"/>
<dbReference type="AlphaFoldDB" id="A0A9X3HCM6"/>
<dbReference type="InterPro" id="IPR001845">
    <property type="entry name" value="HTH_ArsR_DNA-bd_dom"/>
</dbReference>
<dbReference type="GO" id="GO:0003677">
    <property type="term" value="F:DNA binding"/>
    <property type="evidence" value="ECO:0007669"/>
    <property type="project" value="UniProtKB-KW"/>
</dbReference>
<dbReference type="PRINTS" id="PR00778">
    <property type="entry name" value="HTHARSR"/>
</dbReference>
<gene>
    <name evidence="6" type="ORF">O8D18_03310</name>
    <name evidence="5" type="ORF">OZZ16_02950</name>
</gene>
<dbReference type="Pfam" id="PF01022">
    <property type="entry name" value="HTH_5"/>
    <property type="match status" value="1"/>
</dbReference>
<reference evidence="5" key="1">
    <citation type="submission" date="2022-11" db="EMBL/GenBank/DDBJ databases">
        <title>Temperate bacteriophages infecting mucin-degrading bacterium Ruminococcus gnavus from the human gut.</title>
        <authorList>
            <person name="Buttimer C."/>
        </authorList>
    </citation>
    <scope>NUCLEOTIDE SEQUENCE</scope>
    <source>
        <strain evidence="5">CCUG 52279</strain>
    </source>
</reference>
<protein>
    <submittedName>
        <fullName evidence="6">Metalloregulator ArsR/SmtB family transcription factor</fullName>
    </submittedName>
</protein>
<evidence type="ECO:0000313" key="7">
    <source>
        <dbReference type="Proteomes" id="UP001148455"/>
    </source>
</evidence>
<evidence type="ECO:0000259" key="4">
    <source>
        <dbReference type="PROSITE" id="PS50987"/>
    </source>
</evidence>
<dbReference type="NCBIfam" id="NF033788">
    <property type="entry name" value="HTH_metalloreg"/>
    <property type="match status" value="1"/>
</dbReference>
<feature type="domain" description="HTH arsR-type" evidence="4">
    <location>
        <begin position="10"/>
        <end position="117"/>
    </location>
</feature>
<accession>A0A9X3HCM6</accession>
<dbReference type="SMART" id="SM00418">
    <property type="entry name" value="HTH_ARSR"/>
    <property type="match status" value="1"/>
</dbReference>
<dbReference type="InterPro" id="IPR036388">
    <property type="entry name" value="WH-like_DNA-bd_sf"/>
</dbReference>
<organism evidence="6 7">
    <name type="scientific">Mediterraneibacter gnavus</name>
    <name type="common">Ruminococcus gnavus</name>
    <dbReference type="NCBI Taxonomy" id="33038"/>
    <lineage>
        <taxon>Bacteria</taxon>
        <taxon>Bacillati</taxon>
        <taxon>Bacillota</taxon>
        <taxon>Clostridia</taxon>
        <taxon>Lachnospirales</taxon>
        <taxon>Lachnospiraceae</taxon>
        <taxon>Mediterraneibacter</taxon>
    </lineage>
</organism>
<dbReference type="PANTHER" id="PTHR33154">
    <property type="entry name" value="TRANSCRIPTIONAL REGULATOR, ARSR FAMILY"/>
    <property type="match status" value="1"/>
</dbReference>
<reference evidence="6" key="2">
    <citation type="submission" date="2022-12" db="EMBL/GenBank/DDBJ databases">
        <title>Genome of R. gnavus strain RSHDN_123.</title>
        <authorList>
            <person name="Abdugheni R."/>
        </authorList>
    </citation>
    <scope>NUCLEOTIDE SEQUENCE</scope>
    <source>
        <strain evidence="6">RSHDN_123</strain>
    </source>
</reference>
<dbReference type="InterPro" id="IPR036390">
    <property type="entry name" value="WH_DNA-bd_sf"/>
</dbReference>
<keyword evidence="1" id="KW-0805">Transcription regulation</keyword>
<evidence type="ECO:0000313" key="6">
    <source>
        <dbReference type="EMBL" id="MCZ7693075.1"/>
    </source>
</evidence>
<dbReference type="InterPro" id="IPR011991">
    <property type="entry name" value="ArsR-like_HTH"/>
</dbReference>
<sequence length="117" mass="13520">MELNNIDIEMMKEQFKSCQNMLTAIGDETRQYLLLQVLGDCRGRRVVDIADRMKLSRAAVSHHIQILKNAGVVKSRKEGSFIYYYIDLDSNCMQSMIDLFTKIQEVMNQLPDRSGEI</sequence>
<dbReference type="EMBL" id="JAPZED010000002">
    <property type="protein sequence ID" value="MCZ7693075.1"/>
    <property type="molecule type" value="Genomic_DNA"/>
</dbReference>
<evidence type="ECO:0000256" key="2">
    <source>
        <dbReference type="ARBA" id="ARBA00023125"/>
    </source>
</evidence>
<evidence type="ECO:0000256" key="3">
    <source>
        <dbReference type="ARBA" id="ARBA00023163"/>
    </source>
</evidence>
<dbReference type="InterPro" id="IPR051081">
    <property type="entry name" value="HTH_MetalResp_TranReg"/>
</dbReference>
<dbReference type="RefSeq" id="WP_242953013.1">
    <property type="nucleotide sequence ID" value="NZ_CACRUK010000051.1"/>
</dbReference>
<comment type="caution">
    <text evidence="6">The sequence shown here is derived from an EMBL/GenBank/DDBJ whole genome shotgun (WGS) entry which is preliminary data.</text>
</comment>
<evidence type="ECO:0000256" key="1">
    <source>
        <dbReference type="ARBA" id="ARBA00023015"/>
    </source>
</evidence>
<evidence type="ECO:0000313" key="5">
    <source>
        <dbReference type="EMBL" id="MCZ0688883.1"/>
    </source>
</evidence>
<dbReference type="PANTHER" id="PTHR33154:SF33">
    <property type="entry name" value="TRANSCRIPTIONAL REPRESSOR SDPR"/>
    <property type="match status" value="1"/>
</dbReference>
<dbReference type="Proteomes" id="UP001148455">
    <property type="component" value="Unassembled WGS sequence"/>
</dbReference>
<dbReference type="CDD" id="cd00090">
    <property type="entry name" value="HTH_ARSR"/>
    <property type="match status" value="1"/>
</dbReference>
<keyword evidence="2" id="KW-0238">DNA-binding</keyword>
<dbReference type="SUPFAM" id="SSF46785">
    <property type="entry name" value="Winged helix' DNA-binding domain"/>
    <property type="match status" value="1"/>
</dbReference>
<dbReference type="Proteomes" id="UP001076974">
    <property type="component" value="Unassembled WGS sequence"/>
</dbReference>
<dbReference type="PROSITE" id="PS50987">
    <property type="entry name" value="HTH_ARSR_2"/>
    <property type="match status" value="1"/>
</dbReference>
<name>A0A9X3HCM6_MEDGN</name>